<dbReference type="PROSITE" id="PS50127">
    <property type="entry name" value="UBC_2"/>
    <property type="match status" value="1"/>
</dbReference>
<dbReference type="PANTHER" id="PTHR24068">
    <property type="entry name" value="UBIQUITIN-CONJUGATING ENZYME E2"/>
    <property type="match status" value="1"/>
</dbReference>
<dbReference type="OMA" id="ICMDILR"/>
<evidence type="ECO:0000256" key="4">
    <source>
        <dbReference type="RuleBase" id="RU362109"/>
    </source>
</evidence>
<dbReference type="OrthoDB" id="7851174at2759"/>
<evidence type="ECO:0000313" key="6">
    <source>
        <dbReference type="EMBL" id="EGD74158.1"/>
    </source>
</evidence>
<dbReference type="GO" id="GO:0016740">
    <property type="term" value="F:transferase activity"/>
    <property type="evidence" value="ECO:0007669"/>
    <property type="project" value="UniProtKB-KW"/>
</dbReference>
<dbReference type="SMART" id="SM00212">
    <property type="entry name" value="UBCc"/>
    <property type="match status" value="1"/>
</dbReference>
<reference evidence="7" key="1">
    <citation type="submission" date="2009-08" db="EMBL/GenBank/DDBJ databases">
        <title>Annotation of Salpingoeca rosetta.</title>
        <authorList>
            <consortium name="The Broad Institute Genome Sequencing Platform"/>
            <person name="Russ C."/>
            <person name="Cuomo C."/>
            <person name="Burger G."/>
            <person name="Gray M.W."/>
            <person name="Holland P.W.H."/>
            <person name="King N."/>
            <person name="Lang F.B.F."/>
            <person name="Roger A.J."/>
            <person name="Ruiz-Trillo I."/>
            <person name="Young S.K."/>
            <person name="Zeng Q."/>
            <person name="Gargeya S."/>
            <person name="Alvarado L."/>
            <person name="Berlin A."/>
            <person name="Chapman S.B."/>
            <person name="Chen Z."/>
            <person name="Freedman E."/>
            <person name="Gellesch M."/>
            <person name="Goldberg J."/>
            <person name="Griggs A."/>
            <person name="Gujja S."/>
            <person name="Heilman E."/>
            <person name="Heiman D."/>
            <person name="Howarth C."/>
            <person name="Mehta T."/>
            <person name="Neiman D."/>
            <person name="Pearson M."/>
            <person name="Roberts A."/>
            <person name="Saif S."/>
            <person name="Shea T."/>
            <person name="Shenoy N."/>
            <person name="Sisk P."/>
            <person name="Stolte C."/>
            <person name="Sykes S."/>
            <person name="White J."/>
            <person name="Yandava C."/>
            <person name="Haas B."/>
            <person name="Nusbaum C."/>
            <person name="Birren B."/>
        </authorList>
    </citation>
    <scope>NUCLEOTIDE SEQUENCE [LARGE SCALE GENOMIC DNA]</scope>
    <source>
        <strain evidence="7">ATCC 50818</strain>
    </source>
</reference>
<dbReference type="EMBL" id="GL832968">
    <property type="protein sequence ID" value="EGD74159.1"/>
    <property type="molecule type" value="Genomic_DNA"/>
</dbReference>
<dbReference type="KEGG" id="sre:PTSG_06167"/>
<evidence type="ECO:0000256" key="1">
    <source>
        <dbReference type="ARBA" id="ARBA00022679"/>
    </source>
</evidence>
<dbReference type="Gene3D" id="3.10.110.10">
    <property type="entry name" value="Ubiquitin Conjugating Enzyme"/>
    <property type="match status" value="1"/>
</dbReference>
<dbReference type="STRING" id="946362.F2UC51"/>
<accession>F2UC51</accession>
<dbReference type="GeneID" id="24366381"/>
<dbReference type="InterPro" id="IPR000608">
    <property type="entry name" value="UBC"/>
</dbReference>
<dbReference type="FunFam" id="3.10.110.10:FF:000141">
    <property type="entry name" value="Ubiquitin-conjugating enzyme E2 8"/>
    <property type="match status" value="1"/>
</dbReference>
<evidence type="ECO:0000256" key="3">
    <source>
        <dbReference type="PROSITE-ProRule" id="PRU10133"/>
    </source>
</evidence>
<dbReference type="Proteomes" id="UP000007799">
    <property type="component" value="Unassembled WGS sequence"/>
</dbReference>
<dbReference type="PROSITE" id="PS00183">
    <property type="entry name" value="UBC_1"/>
    <property type="match status" value="1"/>
</dbReference>
<keyword evidence="4" id="KW-0067">ATP-binding</keyword>
<name>F2UC51_SALR5</name>
<protein>
    <submittedName>
        <fullName evidence="6 7">Ubiquitin-conjugating enzyme E2 D4</fullName>
    </submittedName>
</protein>
<dbReference type="InterPro" id="IPR023313">
    <property type="entry name" value="UBQ-conjugating_AS"/>
</dbReference>
<dbReference type="InterPro" id="IPR016135">
    <property type="entry name" value="UBQ-conjugating_enzyme/RWD"/>
</dbReference>
<dbReference type="EMBL" id="GL832968">
    <property type="protein sequence ID" value="EGD74158.1"/>
    <property type="molecule type" value="Genomic_DNA"/>
</dbReference>
<dbReference type="AlphaFoldDB" id="F2UC51"/>
<evidence type="ECO:0000256" key="2">
    <source>
        <dbReference type="ARBA" id="ARBA00022786"/>
    </source>
</evidence>
<comment type="similarity">
    <text evidence="4">Belongs to the ubiquitin-conjugating enzyme family.</text>
</comment>
<sequence length="147" mass="16674">MALKRLLKEEKDLARSPLDTCSASPVDGDYFHWSGVILGPKDSPYEGGCFFVDFSFPPDYPFKPPKVWFRTKVYHPNIAEDGRICLDILKSAYTPALTVGKLLLSIQSLLTDPNANDPLRPDVGKQYLHHRDKFTKTAQEWTVKYAV</sequence>
<keyword evidence="4" id="KW-0547">Nucleotide-binding</keyword>
<keyword evidence="2 4" id="KW-0833">Ubl conjugation pathway</keyword>
<dbReference type="RefSeq" id="XP_004993059.1">
    <property type="nucleotide sequence ID" value="XM_004993002.2"/>
</dbReference>
<keyword evidence="8" id="KW-1185">Reference proteome</keyword>
<evidence type="ECO:0000313" key="7">
    <source>
        <dbReference type="EMBL" id="EGD74159.1"/>
    </source>
</evidence>
<dbReference type="Pfam" id="PF00179">
    <property type="entry name" value="UQ_con"/>
    <property type="match status" value="1"/>
</dbReference>
<dbReference type="RefSeq" id="XP_012493089.1">
    <property type="nucleotide sequence ID" value="XM_012637635.1"/>
</dbReference>
<organism evidence="8">
    <name type="scientific">Salpingoeca rosetta (strain ATCC 50818 / BSB-021)</name>
    <dbReference type="NCBI Taxonomy" id="946362"/>
    <lineage>
        <taxon>Eukaryota</taxon>
        <taxon>Choanoflagellata</taxon>
        <taxon>Craspedida</taxon>
        <taxon>Salpingoecidae</taxon>
        <taxon>Salpingoeca</taxon>
    </lineage>
</organism>
<dbReference type="GO" id="GO:0005524">
    <property type="term" value="F:ATP binding"/>
    <property type="evidence" value="ECO:0007669"/>
    <property type="project" value="UniProtKB-UniRule"/>
</dbReference>
<feature type="active site" description="Glycyl thioester intermediate" evidence="3">
    <location>
        <position position="85"/>
    </location>
</feature>
<feature type="domain" description="UBC core" evidence="5">
    <location>
        <begin position="1"/>
        <end position="147"/>
    </location>
</feature>
<gene>
    <name evidence="7" type="ORF">PTSG_06167</name>
</gene>
<evidence type="ECO:0000259" key="5">
    <source>
        <dbReference type="PROSITE" id="PS50127"/>
    </source>
</evidence>
<keyword evidence="1" id="KW-0808">Transferase</keyword>
<dbReference type="SUPFAM" id="SSF54495">
    <property type="entry name" value="UBC-like"/>
    <property type="match status" value="1"/>
</dbReference>
<evidence type="ECO:0000313" key="8">
    <source>
        <dbReference type="Proteomes" id="UP000007799"/>
    </source>
</evidence>
<proteinExistence type="inferred from homology"/>